<feature type="transmembrane region" description="Helical" evidence="2">
    <location>
        <begin position="48"/>
        <end position="71"/>
    </location>
</feature>
<dbReference type="PANTHER" id="PTHR42709:SF8">
    <property type="entry name" value="UNDECAPRENYL PHOSPHATE TRANSPORTER A"/>
    <property type="match status" value="1"/>
</dbReference>
<dbReference type="RefSeq" id="WP_119546528.1">
    <property type="nucleotide sequence ID" value="NZ_QXIR01000009.1"/>
</dbReference>
<dbReference type="InterPro" id="IPR032816">
    <property type="entry name" value="VTT_dom"/>
</dbReference>
<feature type="transmembrane region" description="Helical" evidence="2">
    <location>
        <begin position="104"/>
        <end position="122"/>
    </location>
</feature>
<keyword evidence="5" id="KW-1185">Reference proteome</keyword>
<name>A0A3A1R3G1_9BACI</name>
<protein>
    <submittedName>
        <fullName evidence="4">DedA family protein</fullName>
    </submittedName>
</protein>
<dbReference type="GO" id="GO:0005886">
    <property type="term" value="C:plasma membrane"/>
    <property type="evidence" value="ECO:0007669"/>
    <property type="project" value="TreeGrafter"/>
</dbReference>
<feature type="transmembrane region" description="Helical" evidence="2">
    <location>
        <begin position="16"/>
        <end position="36"/>
    </location>
</feature>
<evidence type="ECO:0000313" key="5">
    <source>
        <dbReference type="Proteomes" id="UP000265801"/>
    </source>
</evidence>
<comment type="similarity">
    <text evidence="1">Belongs to the DedA family.</text>
</comment>
<evidence type="ECO:0000256" key="1">
    <source>
        <dbReference type="ARBA" id="ARBA00010792"/>
    </source>
</evidence>
<accession>A0A3A1R3G1</accession>
<keyword evidence="2" id="KW-0812">Transmembrane</keyword>
<dbReference type="PANTHER" id="PTHR42709">
    <property type="entry name" value="ALKALINE PHOSPHATASE LIKE PROTEIN"/>
    <property type="match status" value="1"/>
</dbReference>
<dbReference type="OrthoDB" id="9813426at2"/>
<feature type="transmembrane region" description="Helical" evidence="2">
    <location>
        <begin position="134"/>
        <end position="156"/>
    </location>
</feature>
<dbReference type="Pfam" id="PF09335">
    <property type="entry name" value="VTT_dom"/>
    <property type="match status" value="1"/>
</dbReference>
<feature type="domain" description="VTT" evidence="3">
    <location>
        <begin position="30"/>
        <end position="155"/>
    </location>
</feature>
<dbReference type="InterPro" id="IPR051311">
    <property type="entry name" value="DedA_domain"/>
</dbReference>
<gene>
    <name evidence="4" type="ORF">D3H55_08760</name>
</gene>
<evidence type="ECO:0000313" key="4">
    <source>
        <dbReference type="EMBL" id="RIW35126.1"/>
    </source>
</evidence>
<comment type="caution">
    <text evidence="4">The sequence shown here is derived from an EMBL/GenBank/DDBJ whole genome shotgun (WGS) entry which is preliminary data.</text>
</comment>
<dbReference type="Proteomes" id="UP000265801">
    <property type="component" value="Unassembled WGS sequence"/>
</dbReference>
<sequence length="203" mass="22969">MGHEWIEALLQLLSEWGYFGIAFGLMVEVIPSELVLSYGGFLVSENQLHFMGALLAGVLGGTLAQLFLYWLGLYGGRPFFEKWGKFLFIREKHLQASEDWFSRYGTFVIFAARFIPVVRHAISIPAGIGKMNFSLFFLYTFAAMIPWTILFLLIGMELGNHWEQIEVIGSQYVKPIALIACSGIALYFATHLWRGSRGGKTRD</sequence>
<dbReference type="AlphaFoldDB" id="A0A3A1R3G1"/>
<evidence type="ECO:0000259" key="3">
    <source>
        <dbReference type="Pfam" id="PF09335"/>
    </source>
</evidence>
<keyword evidence="2" id="KW-1133">Transmembrane helix</keyword>
<reference evidence="4 5" key="1">
    <citation type="submission" date="2018-09" db="EMBL/GenBank/DDBJ databases">
        <title>Bacillus saliacetes sp. nov., isolated from Thai shrimp paste (Ka-pi).</title>
        <authorList>
            <person name="Daroonpunt R."/>
            <person name="Tanasupawat S."/>
            <person name="Yiamsombut S."/>
        </authorList>
    </citation>
    <scope>NUCLEOTIDE SEQUENCE [LARGE SCALE GENOMIC DNA]</scope>
    <source>
        <strain evidence="4 5">SKP7-4</strain>
    </source>
</reference>
<organism evidence="4 5">
    <name type="scientific">Bacillus salacetis</name>
    <dbReference type="NCBI Taxonomy" id="2315464"/>
    <lineage>
        <taxon>Bacteria</taxon>
        <taxon>Bacillati</taxon>
        <taxon>Bacillota</taxon>
        <taxon>Bacilli</taxon>
        <taxon>Bacillales</taxon>
        <taxon>Bacillaceae</taxon>
        <taxon>Bacillus</taxon>
    </lineage>
</organism>
<keyword evidence="2" id="KW-0472">Membrane</keyword>
<evidence type="ECO:0000256" key="2">
    <source>
        <dbReference type="SAM" id="Phobius"/>
    </source>
</evidence>
<dbReference type="EMBL" id="QXIR01000009">
    <property type="protein sequence ID" value="RIW35126.1"/>
    <property type="molecule type" value="Genomic_DNA"/>
</dbReference>
<feature type="transmembrane region" description="Helical" evidence="2">
    <location>
        <begin position="176"/>
        <end position="193"/>
    </location>
</feature>
<proteinExistence type="inferred from homology"/>